<feature type="transmembrane region" description="Helical" evidence="6">
    <location>
        <begin position="417"/>
        <end position="441"/>
    </location>
</feature>
<feature type="transmembrane region" description="Helical" evidence="6">
    <location>
        <begin position="21"/>
        <end position="41"/>
    </location>
</feature>
<feature type="transmembrane region" description="Helical" evidence="6">
    <location>
        <begin position="326"/>
        <end position="352"/>
    </location>
</feature>
<dbReference type="InterPro" id="IPR025857">
    <property type="entry name" value="MacB_PCD"/>
</dbReference>
<feature type="domain" description="ABC3 transporter permease C-terminal" evidence="7">
    <location>
        <begin position="667"/>
        <end position="776"/>
    </location>
</feature>
<feature type="transmembrane region" description="Helical" evidence="6">
    <location>
        <begin position="372"/>
        <end position="396"/>
    </location>
</feature>
<evidence type="ECO:0000256" key="2">
    <source>
        <dbReference type="ARBA" id="ARBA00022475"/>
    </source>
</evidence>
<proteinExistence type="predicted"/>
<feature type="transmembrane region" description="Helical" evidence="6">
    <location>
        <begin position="716"/>
        <end position="735"/>
    </location>
</feature>
<feature type="domain" description="ABC3 transporter permease C-terminal" evidence="7">
    <location>
        <begin position="285"/>
        <end position="399"/>
    </location>
</feature>
<feature type="transmembrane region" description="Helical" evidence="6">
    <location>
        <begin position="282"/>
        <end position="301"/>
    </location>
</feature>
<organism evidence="9 10">
    <name type="scientific">Maribacter algarum</name>
    <name type="common">ex Zhang et al. 2020</name>
    <dbReference type="NCBI Taxonomy" id="2578118"/>
    <lineage>
        <taxon>Bacteria</taxon>
        <taxon>Pseudomonadati</taxon>
        <taxon>Bacteroidota</taxon>
        <taxon>Flavobacteriia</taxon>
        <taxon>Flavobacteriales</taxon>
        <taxon>Flavobacteriaceae</taxon>
        <taxon>Maribacter</taxon>
    </lineage>
</organism>
<comment type="caution">
    <text evidence="9">The sequence shown here is derived from an EMBL/GenBank/DDBJ whole genome shotgun (WGS) entry which is preliminary data.</text>
</comment>
<dbReference type="GO" id="GO:0022857">
    <property type="term" value="F:transmembrane transporter activity"/>
    <property type="evidence" value="ECO:0007669"/>
    <property type="project" value="TreeGrafter"/>
</dbReference>
<keyword evidence="2" id="KW-1003">Cell membrane</keyword>
<feature type="domain" description="MacB-like periplasmic core" evidence="8">
    <location>
        <begin position="20"/>
        <end position="238"/>
    </location>
</feature>
<evidence type="ECO:0000256" key="1">
    <source>
        <dbReference type="ARBA" id="ARBA00004651"/>
    </source>
</evidence>
<dbReference type="Pfam" id="PF02687">
    <property type="entry name" value="FtsX"/>
    <property type="match status" value="2"/>
</dbReference>
<accession>A0A5S3PDT4</accession>
<comment type="subcellular location">
    <subcellularLocation>
        <location evidence="1">Cell membrane</location>
        <topology evidence="1">Multi-pass membrane protein</topology>
    </subcellularLocation>
</comment>
<dbReference type="OrthoDB" id="8740261at2"/>
<dbReference type="InterPro" id="IPR003838">
    <property type="entry name" value="ABC3_permease_C"/>
</dbReference>
<feature type="domain" description="MacB-like periplasmic core" evidence="8">
    <location>
        <begin position="428"/>
        <end position="624"/>
    </location>
</feature>
<reference evidence="9 10" key="1">
    <citation type="submission" date="2019-05" db="EMBL/GenBank/DDBJ databases">
        <authorList>
            <person name="Zhang J.-Y."/>
            <person name="Feg X."/>
            <person name="Du Z.-J."/>
        </authorList>
    </citation>
    <scope>NUCLEOTIDE SEQUENCE [LARGE SCALE GENOMIC DNA]</scope>
    <source>
        <strain evidence="9 10">RZ26</strain>
    </source>
</reference>
<name>A0A5S3PDT4_9FLAO</name>
<protein>
    <submittedName>
        <fullName evidence="9">FtsX-like permease family protein</fullName>
    </submittedName>
</protein>
<keyword evidence="5 6" id="KW-0472">Membrane</keyword>
<dbReference type="InterPro" id="IPR050250">
    <property type="entry name" value="Macrolide_Exporter_MacB"/>
</dbReference>
<evidence type="ECO:0000313" key="10">
    <source>
        <dbReference type="Proteomes" id="UP000310314"/>
    </source>
</evidence>
<feature type="transmembrane region" description="Helical" evidence="6">
    <location>
        <begin position="667"/>
        <end position="688"/>
    </location>
</feature>
<keyword evidence="3 6" id="KW-0812">Transmembrane</keyword>
<dbReference type="PANTHER" id="PTHR30572">
    <property type="entry name" value="MEMBRANE COMPONENT OF TRANSPORTER-RELATED"/>
    <property type="match status" value="1"/>
</dbReference>
<feature type="transmembrane region" description="Helical" evidence="6">
    <location>
        <begin position="750"/>
        <end position="773"/>
    </location>
</feature>
<evidence type="ECO:0000256" key="4">
    <source>
        <dbReference type="ARBA" id="ARBA00022989"/>
    </source>
</evidence>
<evidence type="ECO:0000256" key="5">
    <source>
        <dbReference type="ARBA" id="ARBA00023136"/>
    </source>
</evidence>
<dbReference type="Proteomes" id="UP000310314">
    <property type="component" value="Unassembled WGS sequence"/>
</dbReference>
<evidence type="ECO:0000259" key="7">
    <source>
        <dbReference type="Pfam" id="PF02687"/>
    </source>
</evidence>
<dbReference type="PANTHER" id="PTHR30572:SF18">
    <property type="entry name" value="ABC-TYPE MACROLIDE FAMILY EXPORT SYSTEM PERMEASE COMPONENT 2"/>
    <property type="match status" value="1"/>
</dbReference>
<evidence type="ECO:0000313" key="9">
    <source>
        <dbReference type="EMBL" id="TMM52132.1"/>
    </source>
</evidence>
<dbReference type="Pfam" id="PF12704">
    <property type="entry name" value="MacB_PCD"/>
    <property type="match status" value="2"/>
</dbReference>
<evidence type="ECO:0000256" key="3">
    <source>
        <dbReference type="ARBA" id="ARBA00022692"/>
    </source>
</evidence>
<evidence type="ECO:0000259" key="8">
    <source>
        <dbReference type="Pfam" id="PF12704"/>
    </source>
</evidence>
<evidence type="ECO:0000256" key="6">
    <source>
        <dbReference type="SAM" id="Phobius"/>
    </source>
</evidence>
<dbReference type="EMBL" id="VATY01000006">
    <property type="protein sequence ID" value="TMM52132.1"/>
    <property type="molecule type" value="Genomic_DNA"/>
</dbReference>
<keyword evidence="10" id="KW-1185">Reference proteome</keyword>
<dbReference type="RefSeq" id="WP_138659975.1">
    <property type="nucleotide sequence ID" value="NZ_VATY01000006.1"/>
</dbReference>
<keyword evidence="4 6" id="KW-1133">Transmembrane helix</keyword>
<dbReference type="AlphaFoldDB" id="A0A5S3PDT4"/>
<dbReference type="GO" id="GO:0005886">
    <property type="term" value="C:plasma membrane"/>
    <property type="evidence" value="ECO:0007669"/>
    <property type="project" value="UniProtKB-SubCell"/>
</dbReference>
<gene>
    <name evidence="9" type="ORF">FEE95_20815</name>
</gene>
<sequence>MFKNYLKIAWRNLWKNKGYSALNIFGLAIGITCASLILLWVEDEVSFDSVFPKYDQVYYVPTNNQFDGEWRTFYESSPGPLAKAMKDEIPGIVGSSRTMGESLLFTMGDKGINRYGRFVDPDFLSIFSLSFVEGSLANAFKDFDAIVISSKMAAQLYGQNTSALGKVILVNNDTNYRITGVFEDLPSNVSFGFNWVAPFERHAIGKEWMKDYRNGFADTFVELSPEADFETVDSKVQKLIPSKVENDPSERYAFLHPMKDWHLRSSFKNGKKVGGQITNVRLFALIGIIILLIACINFMNLSTARSEKRGKEVGVRKVLGSGKKRLITQFIAEAMITAAMATIVSVVLLTILLPQFNTLIEKQLEFRLFDPIHLLSLLGITLICGLLAGWYPAFYLSSFKPIAVIKGVKAKGGSATIIRKGLVVAQFVVSIIFIISTIIIYQQLQHVKNRDLGYQKENLLRMDVNGDIIKNIKPIRQEMIASGVIEKVALMNSNILDGGNNRSGLEWEGGKNTEEVLVSQRYISSDFFDTAGIEIIEGHGFNENFRVDSTNVLVTQSFAKLMGPGSALGKIIRNDEDTYTVIGVVKDYLYGDMYGTSDPVMFYNNPKYTYHVYVKVKPDIALAEILPIMKGVMKKHNPAFPFEYDFVNDSFNSMFRSEKLIGNLSKIFALLAIIISCLGLFGLSAFTAEQRRKEIGVRKVLGSSVAGIVQLLSKDFIRLVLIALLVAIPLAWWGMQNWLESFAYRIEINWSVFAVAGFAAICIAMLTVSFQAVKAAVANPVKSLRTE</sequence>